<dbReference type="PANTHER" id="PTHR33495">
    <property type="entry name" value="ANTI-SIGMA FACTOR ANTAGONIST TM_1081-RELATED-RELATED"/>
    <property type="match status" value="1"/>
</dbReference>
<dbReference type="RefSeq" id="WP_162657246.1">
    <property type="nucleotide sequence ID" value="NZ_LR593887.1"/>
</dbReference>
<evidence type="ECO:0000313" key="3">
    <source>
        <dbReference type="Proteomes" id="UP000464378"/>
    </source>
</evidence>
<dbReference type="InterPro" id="IPR036513">
    <property type="entry name" value="STAS_dom_sf"/>
</dbReference>
<evidence type="ECO:0000313" key="2">
    <source>
        <dbReference type="EMBL" id="VIP02029.1"/>
    </source>
</evidence>
<accession>A0A6C2YLB9</accession>
<dbReference type="PROSITE" id="PS50801">
    <property type="entry name" value="STAS"/>
    <property type="match status" value="1"/>
</dbReference>
<dbReference type="InParanoid" id="A0A6C2YLB9"/>
<feature type="domain" description="STAS" evidence="1">
    <location>
        <begin position="1"/>
        <end position="121"/>
    </location>
</feature>
<sequence length="124" mass="13751">MSTKPTDESEAFQVRRVGDIGIVTPLGDFEEIPPNLLEPATSMIMGSLNDVTHVVFNVANMRYLPSDFLALLIKCQKRVRGRGGELALCHVTPVHRELLRLTNLDTLWALYDTLDEAISALDGD</sequence>
<dbReference type="Pfam" id="PF01740">
    <property type="entry name" value="STAS"/>
    <property type="match status" value="1"/>
</dbReference>
<evidence type="ECO:0000259" key="1">
    <source>
        <dbReference type="PROSITE" id="PS50801"/>
    </source>
</evidence>
<reference evidence="2" key="1">
    <citation type="submission" date="2019-04" db="EMBL/GenBank/DDBJ databases">
        <authorList>
            <consortium name="Science for Life Laboratories"/>
        </authorList>
    </citation>
    <scope>NUCLEOTIDE SEQUENCE</scope>
    <source>
        <strain evidence="2">MBLW1</strain>
    </source>
</reference>
<protein>
    <recommendedName>
        <fullName evidence="1">STAS domain-containing protein</fullName>
    </recommendedName>
</protein>
<dbReference type="Gene3D" id="3.30.750.24">
    <property type="entry name" value="STAS domain"/>
    <property type="match status" value="1"/>
</dbReference>
<dbReference type="SUPFAM" id="SSF52091">
    <property type="entry name" value="SpoIIaa-like"/>
    <property type="match status" value="1"/>
</dbReference>
<gene>
    <name evidence="2" type="ORF">GMBLW1_19310</name>
</gene>
<organism evidence="2">
    <name type="scientific">Tuwongella immobilis</name>
    <dbReference type="NCBI Taxonomy" id="692036"/>
    <lineage>
        <taxon>Bacteria</taxon>
        <taxon>Pseudomonadati</taxon>
        <taxon>Planctomycetota</taxon>
        <taxon>Planctomycetia</taxon>
        <taxon>Gemmatales</taxon>
        <taxon>Gemmataceae</taxon>
        <taxon>Tuwongella</taxon>
    </lineage>
</organism>
<dbReference type="PANTHER" id="PTHR33495:SF2">
    <property type="entry name" value="ANTI-SIGMA FACTOR ANTAGONIST TM_1081-RELATED"/>
    <property type="match status" value="1"/>
</dbReference>
<name>A0A6C2YLB9_9BACT</name>
<dbReference type="GO" id="GO:0043856">
    <property type="term" value="F:anti-sigma factor antagonist activity"/>
    <property type="evidence" value="ECO:0007669"/>
    <property type="project" value="TreeGrafter"/>
</dbReference>
<dbReference type="EMBL" id="LR586016">
    <property type="protein sequence ID" value="VIP02029.1"/>
    <property type="molecule type" value="Genomic_DNA"/>
</dbReference>
<dbReference type="Proteomes" id="UP000464378">
    <property type="component" value="Chromosome"/>
</dbReference>
<dbReference type="KEGG" id="tim:GMBLW1_19310"/>
<keyword evidence="3" id="KW-1185">Reference proteome</keyword>
<dbReference type="AlphaFoldDB" id="A0A6C2YLB9"/>
<dbReference type="CDD" id="cd07043">
    <property type="entry name" value="STAS_anti-anti-sigma_factors"/>
    <property type="match status" value="1"/>
</dbReference>
<dbReference type="EMBL" id="LR593887">
    <property type="protein sequence ID" value="VTS00174.1"/>
    <property type="molecule type" value="Genomic_DNA"/>
</dbReference>
<proteinExistence type="predicted"/>
<dbReference type="InterPro" id="IPR002645">
    <property type="entry name" value="STAS_dom"/>
</dbReference>